<dbReference type="AlphaFoldDB" id="A0A520KTL3"/>
<dbReference type="EMBL" id="RXIF01000004">
    <property type="protein sequence ID" value="RZN64905.1"/>
    <property type="molecule type" value="Genomic_DNA"/>
</dbReference>
<protein>
    <submittedName>
        <fullName evidence="2">DUF541 domain-containing protein</fullName>
    </submittedName>
</protein>
<organism evidence="2 3">
    <name type="scientific">Methanoliparum thermophilum</name>
    <dbReference type="NCBI Taxonomy" id="2491083"/>
    <lineage>
        <taxon>Archaea</taxon>
        <taxon>Methanobacteriati</taxon>
        <taxon>Methanobacteriota</taxon>
        <taxon>Candidatus Methanoliparia</taxon>
        <taxon>Candidatus Methanoliparales</taxon>
        <taxon>Candidatus Methanoliparaceae</taxon>
        <taxon>Candidatus Methanoliparum</taxon>
    </lineage>
</organism>
<dbReference type="GO" id="GO:0006974">
    <property type="term" value="P:DNA damage response"/>
    <property type="evidence" value="ECO:0007669"/>
    <property type="project" value="TreeGrafter"/>
</dbReference>
<dbReference type="Gene3D" id="3.30.70.2970">
    <property type="entry name" value="Protein of unknown function (DUF541), domain 2"/>
    <property type="match status" value="1"/>
</dbReference>
<keyword evidence="1" id="KW-0472">Membrane</keyword>
<dbReference type="Gene3D" id="3.30.110.170">
    <property type="entry name" value="Protein of unknown function (DUF541), domain 1"/>
    <property type="match status" value="1"/>
</dbReference>
<dbReference type="PANTHER" id="PTHR34387">
    <property type="entry name" value="SLR1258 PROTEIN"/>
    <property type="match status" value="1"/>
</dbReference>
<dbReference type="PANTHER" id="PTHR34387:SF1">
    <property type="entry name" value="PERIPLASMIC IMMUNOGENIC PROTEIN"/>
    <property type="match status" value="1"/>
</dbReference>
<evidence type="ECO:0000256" key="1">
    <source>
        <dbReference type="SAM" id="Phobius"/>
    </source>
</evidence>
<reference evidence="2 3" key="1">
    <citation type="journal article" date="2019" name="Nat. Microbiol.">
        <title>Wide diversity of methane and short-chain alkane metabolisms in uncultured archaea.</title>
        <authorList>
            <person name="Borrel G."/>
            <person name="Adam P.S."/>
            <person name="McKay L.J."/>
            <person name="Chen L.X."/>
            <person name="Sierra-Garcia I.N."/>
            <person name="Sieber C.M."/>
            <person name="Letourneur Q."/>
            <person name="Ghozlane A."/>
            <person name="Andersen G.L."/>
            <person name="Li W.J."/>
            <person name="Hallam S.J."/>
            <person name="Muyzer G."/>
            <person name="de Oliveira V.M."/>
            <person name="Inskeep W.P."/>
            <person name="Banfield J.F."/>
            <person name="Gribaldo S."/>
        </authorList>
    </citation>
    <scope>NUCLEOTIDE SEQUENCE [LARGE SCALE GENOMIC DNA]</scope>
    <source>
        <strain evidence="2">NM1a</strain>
    </source>
</reference>
<dbReference type="Proteomes" id="UP000317158">
    <property type="component" value="Unassembled WGS sequence"/>
</dbReference>
<sequence>MKKISNRSIFFIIILLIALCISVLYIYSNDKQKGTIEVEGIGYATAVPDIAELYIGVETEDMQLTVAQNEAADVMSSVFKVLNKNKISESDIQTINYSISPIWVWNPDKEVSEFKGYKVKNDIKVKIREIEKIGNVIDDVVVAGGNNIRINGINFTIEDFNIYLDEARENAVINAENKARMLADKTDVDLGSPIRITVKENIPDIRAKSLAFRGSIESTPISAGEMSVSVSVRILYEIL</sequence>
<dbReference type="InterPro" id="IPR007497">
    <property type="entry name" value="SIMPL/DUF541"/>
</dbReference>
<proteinExistence type="predicted"/>
<accession>A0A520KTL3</accession>
<dbReference type="InterPro" id="IPR052022">
    <property type="entry name" value="26kDa_periplasmic_antigen"/>
</dbReference>
<comment type="caution">
    <text evidence="2">The sequence shown here is derived from an EMBL/GenBank/DDBJ whole genome shotgun (WGS) entry which is preliminary data.</text>
</comment>
<dbReference type="Pfam" id="PF04402">
    <property type="entry name" value="SIMPL"/>
    <property type="match status" value="1"/>
</dbReference>
<evidence type="ECO:0000313" key="3">
    <source>
        <dbReference type="Proteomes" id="UP000317158"/>
    </source>
</evidence>
<keyword evidence="1" id="KW-0812">Transmembrane</keyword>
<gene>
    <name evidence="2" type="ORF">EF806_02340</name>
</gene>
<name>A0A520KTL3_METT2</name>
<keyword evidence="1" id="KW-1133">Transmembrane helix</keyword>
<evidence type="ECO:0000313" key="2">
    <source>
        <dbReference type="EMBL" id="RZN64905.1"/>
    </source>
</evidence>
<feature type="transmembrane region" description="Helical" evidence="1">
    <location>
        <begin position="9"/>
        <end position="27"/>
    </location>
</feature>